<feature type="chain" id="PRO_5016999403" evidence="1">
    <location>
        <begin position="18"/>
        <end position="100"/>
    </location>
</feature>
<protein>
    <submittedName>
        <fullName evidence="2">Uncharacterized protein</fullName>
    </submittedName>
</protein>
<gene>
    <name evidence="2" type="ORF">DDE83_003994</name>
</gene>
<dbReference type="AlphaFoldDB" id="A0A364N5U2"/>
<dbReference type="Proteomes" id="UP000249619">
    <property type="component" value="Unassembled WGS sequence"/>
</dbReference>
<comment type="caution">
    <text evidence="2">The sequence shown here is derived from an EMBL/GenBank/DDBJ whole genome shotgun (WGS) entry which is preliminary data.</text>
</comment>
<evidence type="ECO:0000256" key="1">
    <source>
        <dbReference type="SAM" id="SignalP"/>
    </source>
</evidence>
<reference evidence="3" key="1">
    <citation type="submission" date="2018-05" db="EMBL/GenBank/DDBJ databases">
        <title>Draft genome sequence of Stemphylium lycopersici strain CIDEFI 213.</title>
        <authorList>
            <person name="Medina R."/>
            <person name="Franco M.E.E."/>
            <person name="Lucentini C.G."/>
            <person name="Saparrat M.C.N."/>
            <person name="Balatti P.A."/>
        </authorList>
    </citation>
    <scope>NUCLEOTIDE SEQUENCE [LARGE SCALE GENOMIC DNA]</scope>
    <source>
        <strain evidence="3">CIDEFI 213</strain>
    </source>
</reference>
<keyword evidence="3" id="KW-1185">Reference proteome</keyword>
<sequence>MRLSTFLVPALAGLVFAADSSTGPAATASSIASSITYSISSEASSVASSIASKTAIEGMSSTATGTGIQETATQTGAAAVGAGDVDGVMIAVLGVVAWMW</sequence>
<evidence type="ECO:0000313" key="2">
    <source>
        <dbReference type="EMBL" id="RAR12597.1"/>
    </source>
</evidence>
<evidence type="ECO:0000313" key="3">
    <source>
        <dbReference type="Proteomes" id="UP000249619"/>
    </source>
</evidence>
<feature type="signal peptide" evidence="1">
    <location>
        <begin position="1"/>
        <end position="17"/>
    </location>
</feature>
<organism evidence="2 3">
    <name type="scientific">Stemphylium lycopersici</name>
    <name type="common">Tomato gray leaf spot disease fungus</name>
    <name type="synonym">Thyrospora lycopersici</name>
    <dbReference type="NCBI Taxonomy" id="183478"/>
    <lineage>
        <taxon>Eukaryota</taxon>
        <taxon>Fungi</taxon>
        <taxon>Dikarya</taxon>
        <taxon>Ascomycota</taxon>
        <taxon>Pezizomycotina</taxon>
        <taxon>Dothideomycetes</taxon>
        <taxon>Pleosporomycetidae</taxon>
        <taxon>Pleosporales</taxon>
        <taxon>Pleosporineae</taxon>
        <taxon>Pleosporaceae</taxon>
        <taxon>Stemphylium</taxon>
    </lineage>
</organism>
<dbReference type="EMBL" id="QGDH01000048">
    <property type="protein sequence ID" value="RAR12597.1"/>
    <property type="molecule type" value="Genomic_DNA"/>
</dbReference>
<keyword evidence="1" id="KW-0732">Signal</keyword>
<proteinExistence type="predicted"/>
<accession>A0A364N5U2</accession>
<name>A0A364N5U2_STELY</name>